<dbReference type="Pfam" id="PF01284">
    <property type="entry name" value="MARVEL"/>
    <property type="match status" value="1"/>
</dbReference>
<evidence type="ECO:0000256" key="1">
    <source>
        <dbReference type="ARBA" id="ARBA00004141"/>
    </source>
</evidence>
<feature type="transmembrane region" description="Helical" evidence="5">
    <location>
        <begin position="170"/>
        <end position="191"/>
    </location>
</feature>
<evidence type="ECO:0000256" key="4">
    <source>
        <dbReference type="ARBA" id="ARBA00023136"/>
    </source>
</evidence>
<gene>
    <name evidence="7" type="primary">RvY_18090</name>
    <name evidence="7" type="synonym">RvY_18090.1</name>
    <name evidence="7" type="ORF">RvY_18090-1</name>
</gene>
<keyword evidence="3 5" id="KW-1133">Transmembrane helix</keyword>
<evidence type="ECO:0000256" key="5">
    <source>
        <dbReference type="SAM" id="Phobius"/>
    </source>
</evidence>
<accession>A0A1D1W6C0</accession>
<evidence type="ECO:0000313" key="8">
    <source>
        <dbReference type="Proteomes" id="UP000186922"/>
    </source>
</evidence>
<evidence type="ECO:0000256" key="3">
    <source>
        <dbReference type="ARBA" id="ARBA00022989"/>
    </source>
</evidence>
<keyword evidence="2 5" id="KW-0812">Transmembrane</keyword>
<feature type="transmembrane region" description="Helical" evidence="5">
    <location>
        <begin position="86"/>
        <end position="104"/>
    </location>
</feature>
<dbReference type="AlphaFoldDB" id="A0A1D1W6C0"/>
<name>A0A1D1W6C0_RAMVA</name>
<keyword evidence="8" id="KW-1185">Reference proteome</keyword>
<dbReference type="GO" id="GO:0016020">
    <property type="term" value="C:membrane"/>
    <property type="evidence" value="ECO:0007669"/>
    <property type="project" value="UniProtKB-SubCell"/>
</dbReference>
<reference evidence="7 8" key="1">
    <citation type="journal article" date="2016" name="Nat. Commun.">
        <title>Extremotolerant tardigrade genome and improved radiotolerance of human cultured cells by tardigrade-unique protein.</title>
        <authorList>
            <person name="Hashimoto T."/>
            <person name="Horikawa D.D."/>
            <person name="Saito Y."/>
            <person name="Kuwahara H."/>
            <person name="Kozuka-Hata H."/>
            <person name="Shin-I T."/>
            <person name="Minakuchi Y."/>
            <person name="Ohishi K."/>
            <person name="Motoyama A."/>
            <person name="Aizu T."/>
            <person name="Enomoto A."/>
            <person name="Kondo K."/>
            <person name="Tanaka S."/>
            <person name="Hara Y."/>
            <person name="Koshikawa S."/>
            <person name="Sagara H."/>
            <person name="Miura T."/>
            <person name="Yokobori S."/>
            <person name="Miyagawa K."/>
            <person name="Suzuki Y."/>
            <person name="Kubo T."/>
            <person name="Oyama M."/>
            <person name="Kohara Y."/>
            <person name="Fujiyama A."/>
            <person name="Arakawa K."/>
            <person name="Katayama T."/>
            <person name="Toyoda A."/>
            <person name="Kunieda T."/>
        </authorList>
    </citation>
    <scope>NUCLEOTIDE SEQUENCE [LARGE SCALE GENOMIC DNA]</scope>
    <source>
        <strain evidence="7 8">YOKOZUNA-1</strain>
    </source>
</reference>
<feature type="transmembrane region" description="Helical" evidence="5">
    <location>
        <begin position="43"/>
        <end position="66"/>
    </location>
</feature>
<evidence type="ECO:0000256" key="2">
    <source>
        <dbReference type="ARBA" id="ARBA00022692"/>
    </source>
</evidence>
<evidence type="ECO:0000259" key="6">
    <source>
        <dbReference type="Pfam" id="PF01284"/>
    </source>
</evidence>
<dbReference type="Proteomes" id="UP000186922">
    <property type="component" value="Unassembled WGS sequence"/>
</dbReference>
<evidence type="ECO:0000313" key="7">
    <source>
        <dbReference type="EMBL" id="GAV08393.1"/>
    </source>
</evidence>
<organism evidence="7 8">
    <name type="scientific">Ramazzottius varieornatus</name>
    <name type="common">Water bear</name>
    <name type="synonym">Tardigrade</name>
    <dbReference type="NCBI Taxonomy" id="947166"/>
    <lineage>
        <taxon>Eukaryota</taxon>
        <taxon>Metazoa</taxon>
        <taxon>Ecdysozoa</taxon>
        <taxon>Tardigrada</taxon>
        <taxon>Eutardigrada</taxon>
        <taxon>Parachela</taxon>
        <taxon>Hypsibioidea</taxon>
        <taxon>Ramazzottiidae</taxon>
        <taxon>Ramazzottius</taxon>
    </lineage>
</organism>
<proteinExistence type="predicted"/>
<dbReference type="EMBL" id="BDGG01000017">
    <property type="protein sequence ID" value="GAV08393.1"/>
    <property type="molecule type" value="Genomic_DNA"/>
</dbReference>
<feature type="domain" description="MARVEL" evidence="6">
    <location>
        <begin position="43"/>
        <end position="184"/>
    </location>
</feature>
<sequence length="201" mass="21811">MMMSDGTYPSSNGTSGPGTTVNVIRSTSGIPPAITPQPKAPSFFISLPGILTTLALICSIIALISVEAGKRNWGGITTEWLAFHELTTITSFFMFSLLLMLIILQNRRFITVPTRTMKFILTAMAAFWALLLLISASVMLDNCRDADGDNIFSLNGLTSPNYGAWKASGAFALLECFALSAVVVLMMLDFLNIRPQMIFGQ</sequence>
<comment type="subcellular location">
    <subcellularLocation>
        <location evidence="1">Membrane</location>
        <topology evidence="1">Multi-pass membrane protein</topology>
    </subcellularLocation>
</comment>
<dbReference type="InterPro" id="IPR008253">
    <property type="entry name" value="Marvel"/>
</dbReference>
<keyword evidence="4 5" id="KW-0472">Membrane</keyword>
<protein>
    <recommendedName>
        <fullName evidence="6">MARVEL domain-containing protein</fullName>
    </recommendedName>
</protein>
<comment type="caution">
    <text evidence="7">The sequence shown here is derived from an EMBL/GenBank/DDBJ whole genome shotgun (WGS) entry which is preliminary data.</text>
</comment>
<feature type="transmembrane region" description="Helical" evidence="5">
    <location>
        <begin position="116"/>
        <end position="140"/>
    </location>
</feature>